<protein>
    <submittedName>
        <fullName evidence="2">Uncharacterized protein</fullName>
    </submittedName>
</protein>
<feature type="transmembrane region" description="Helical" evidence="1">
    <location>
        <begin position="62"/>
        <end position="79"/>
    </location>
</feature>
<dbReference type="AlphaFoldDB" id="A0A6C0BBD6"/>
<reference evidence="2" key="1">
    <citation type="journal article" date="2020" name="Nature">
        <title>Giant virus diversity and host interactions through global metagenomics.</title>
        <authorList>
            <person name="Schulz F."/>
            <person name="Roux S."/>
            <person name="Paez-Espino D."/>
            <person name="Jungbluth S."/>
            <person name="Walsh D.A."/>
            <person name="Denef V.J."/>
            <person name="McMahon K.D."/>
            <person name="Konstantinidis K.T."/>
            <person name="Eloe-Fadrosh E.A."/>
            <person name="Kyrpides N.C."/>
            <person name="Woyke T."/>
        </authorList>
    </citation>
    <scope>NUCLEOTIDE SEQUENCE</scope>
    <source>
        <strain evidence="2">GVMAG-M-3300010158-60</strain>
    </source>
</reference>
<keyword evidence="1" id="KW-0472">Membrane</keyword>
<evidence type="ECO:0000313" key="2">
    <source>
        <dbReference type="EMBL" id="QHS89360.1"/>
    </source>
</evidence>
<proteinExistence type="predicted"/>
<dbReference type="EMBL" id="MN739108">
    <property type="protein sequence ID" value="QHS89360.1"/>
    <property type="molecule type" value="Genomic_DNA"/>
</dbReference>
<sequence>MSLTTAPTFIAPMITGPLNPIETALAAFNTNPYFIGVTMILLNLGGRFLAMEVSKEQEKFFQTTWVRAILIFVVCFVATRNVSVAFWLSIVAIIVLRYIFNEKSSLYVLKNEGPSQHEEMASGSEATVLTPEEADIYRKLTDKLAKGQAAPAPKNTDRKKYDLHEVYLTNIGHIQGALT</sequence>
<keyword evidence="1" id="KW-1133">Transmembrane helix</keyword>
<name>A0A6C0BBD6_9ZZZZ</name>
<organism evidence="2">
    <name type="scientific">viral metagenome</name>
    <dbReference type="NCBI Taxonomy" id="1070528"/>
    <lineage>
        <taxon>unclassified sequences</taxon>
        <taxon>metagenomes</taxon>
        <taxon>organismal metagenomes</taxon>
    </lineage>
</organism>
<keyword evidence="1" id="KW-0812">Transmembrane</keyword>
<evidence type="ECO:0000256" key="1">
    <source>
        <dbReference type="SAM" id="Phobius"/>
    </source>
</evidence>
<feature type="transmembrane region" description="Helical" evidence="1">
    <location>
        <begin position="85"/>
        <end position="100"/>
    </location>
</feature>
<feature type="transmembrane region" description="Helical" evidence="1">
    <location>
        <begin position="33"/>
        <end position="50"/>
    </location>
</feature>
<accession>A0A6C0BBD6</accession>